<accession>A0A0F0KRT1</accession>
<comment type="caution">
    <text evidence="4">The sequence shown here is derived from an EMBL/GenBank/DDBJ whole genome shotgun (WGS) entry which is preliminary data.</text>
</comment>
<evidence type="ECO:0000259" key="3">
    <source>
        <dbReference type="Pfam" id="PF07811"/>
    </source>
</evidence>
<evidence type="ECO:0000256" key="2">
    <source>
        <dbReference type="SAM" id="Phobius"/>
    </source>
</evidence>
<keyword evidence="5" id="KW-1185">Reference proteome</keyword>
<reference evidence="4" key="1">
    <citation type="submission" date="2015-02" db="EMBL/GenBank/DDBJ databases">
        <title>Draft genome sequences of ten Microbacterium spp. with emphasis on heavy metal contaminated environments.</title>
        <authorList>
            <person name="Corretto E."/>
        </authorList>
    </citation>
    <scope>NUCLEOTIDE SEQUENCE [LARGE SCALE GENOMIC DNA]</scope>
    <source>
        <strain evidence="4">DSM 23848</strain>
    </source>
</reference>
<dbReference type="AlphaFoldDB" id="A0A0F0KRT1"/>
<dbReference type="Proteomes" id="UP000033448">
    <property type="component" value="Unassembled WGS sequence"/>
</dbReference>
<dbReference type="PATRIC" id="fig|582680.7.peg.2054"/>
<evidence type="ECO:0000313" key="5">
    <source>
        <dbReference type="Proteomes" id="UP000033448"/>
    </source>
</evidence>
<gene>
    <name evidence="4" type="ORF">RL72_02011</name>
</gene>
<keyword evidence="2" id="KW-1133">Transmembrane helix</keyword>
<dbReference type="Pfam" id="PF07811">
    <property type="entry name" value="TadE"/>
    <property type="match status" value="1"/>
</dbReference>
<dbReference type="InterPro" id="IPR012495">
    <property type="entry name" value="TadE-like_dom"/>
</dbReference>
<dbReference type="EMBL" id="JYIT01000076">
    <property type="protein sequence ID" value="KJL23588.1"/>
    <property type="molecule type" value="Genomic_DNA"/>
</dbReference>
<keyword evidence="2" id="KW-0812">Transmembrane</keyword>
<feature type="region of interest" description="Disordered" evidence="1">
    <location>
        <begin position="1"/>
        <end position="28"/>
    </location>
</feature>
<proteinExistence type="predicted"/>
<protein>
    <recommendedName>
        <fullName evidence="3">TadE-like domain-containing protein</fullName>
    </recommendedName>
</protein>
<organism evidence="4 5">
    <name type="scientific">Microbacterium azadirachtae</name>
    <dbReference type="NCBI Taxonomy" id="582680"/>
    <lineage>
        <taxon>Bacteria</taxon>
        <taxon>Bacillati</taxon>
        <taxon>Actinomycetota</taxon>
        <taxon>Actinomycetes</taxon>
        <taxon>Micrococcales</taxon>
        <taxon>Microbacteriaceae</taxon>
        <taxon>Microbacterium</taxon>
    </lineage>
</organism>
<feature type="domain" description="TadE-like" evidence="3">
    <location>
        <begin position="28"/>
        <end position="70"/>
    </location>
</feature>
<feature type="transmembrane region" description="Helical" evidence="2">
    <location>
        <begin position="34"/>
        <end position="54"/>
    </location>
</feature>
<dbReference type="RefSeq" id="WP_248700440.1">
    <property type="nucleotide sequence ID" value="NZ_JYIT01000076.1"/>
</dbReference>
<evidence type="ECO:0000313" key="4">
    <source>
        <dbReference type="EMBL" id="KJL23588.1"/>
    </source>
</evidence>
<evidence type="ECO:0000256" key="1">
    <source>
        <dbReference type="SAM" id="MobiDB-lite"/>
    </source>
</evidence>
<keyword evidence="2" id="KW-0472">Membrane</keyword>
<sequence>MTPRDPLHRPPARAGDVPPPEGQGRERGSATAELAIALPVVVLTLMLGVGAVGAGMRSVALQDAVADASRILGRGDDAGGAEAAVARADPTAEFAAGRSSGLVCVTASTDARVLGSIGIPVRVTGCALDGGR</sequence>
<name>A0A0F0KRT1_9MICO</name>